<dbReference type="Proteomes" id="UP001626628">
    <property type="component" value="Chromosome"/>
</dbReference>
<dbReference type="PROSITE" id="PS51257">
    <property type="entry name" value="PROKAR_LIPOPROTEIN"/>
    <property type="match status" value="1"/>
</dbReference>
<feature type="compositionally biased region" description="Low complexity" evidence="1">
    <location>
        <begin position="25"/>
        <end position="43"/>
    </location>
</feature>
<keyword evidence="2" id="KW-0732">Signal</keyword>
<name>A0ABZ2QGG3_9ACTN</name>
<feature type="domain" description="DUF4232" evidence="3">
    <location>
        <begin position="103"/>
        <end position="230"/>
    </location>
</feature>
<sequence>MLRIRPRTAVAATAAVLAALSLTACQGSSPDADSPAKSAADGATAQPGDKADSNSNSNGKSGSSNGNGNGGGSGSGAEKNPSAQQPSNGGKAPGRGTGASDACTGGNVTATVTKVPRPINHLLLTVTNKGSRPCSAYFAPSLRFDDEQSATRVNDDSKPQAVVTLAPGRSAYASIVLSGEGGGDTHGRTAQKLTVYFTPRSGSGSVGAPLTLSLPAGTHKDDNAAVTYWQTSASDALLY</sequence>
<organism evidence="4 5">
    <name type="scientific">Streptomyces sirii</name>
    <dbReference type="NCBI Taxonomy" id="3127701"/>
    <lineage>
        <taxon>Bacteria</taxon>
        <taxon>Bacillati</taxon>
        <taxon>Actinomycetota</taxon>
        <taxon>Actinomycetes</taxon>
        <taxon>Kitasatosporales</taxon>
        <taxon>Streptomycetaceae</taxon>
        <taxon>Streptomyces</taxon>
    </lineage>
</organism>
<feature type="region of interest" description="Disordered" evidence="1">
    <location>
        <begin position="25"/>
        <end position="105"/>
    </location>
</feature>
<keyword evidence="5" id="KW-1185">Reference proteome</keyword>
<evidence type="ECO:0000259" key="3">
    <source>
        <dbReference type="Pfam" id="PF14016"/>
    </source>
</evidence>
<evidence type="ECO:0000256" key="2">
    <source>
        <dbReference type="SAM" id="SignalP"/>
    </source>
</evidence>
<feature type="compositionally biased region" description="Low complexity" evidence="1">
    <location>
        <begin position="53"/>
        <end position="64"/>
    </location>
</feature>
<feature type="chain" id="PRO_5046135255" evidence="2">
    <location>
        <begin position="25"/>
        <end position="239"/>
    </location>
</feature>
<accession>A0ABZ2QGG3</accession>
<reference evidence="4 5" key="1">
    <citation type="submission" date="2024-03" db="EMBL/GenBank/DDBJ databases">
        <title>The complete genome of Streptomyces sirii sp.nov.</title>
        <authorList>
            <person name="Zakalyukina Y.V."/>
            <person name="Belik A.R."/>
            <person name="Biryukov M.V."/>
            <person name="Baturina O.A."/>
            <person name="Kabilov M.R."/>
        </authorList>
    </citation>
    <scope>NUCLEOTIDE SEQUENCE [LARGE SCALE GENOMIC DNA]</scope>
    <source>
        <strain evidence="4 5">BP-8</strain>
    </source>
</reference>
<feature type="compositionally biased region" description="Gly residues" evidence="1">
    <location>
        <begin position="65"/>
        <end position="75"/>
    </location>
</feature>
<evidence type="ECO:0000256" key="1">
    <source>
        <dbReference type="SAM" id="MobiDB-lite"/>
    </source>
</evidence>
<dbReference type="EMBL" id="CP147982">
    <property type="protein sequence ID" value="WXK75188.1"/>
    <property type="molecule type" value="Genomic_DNA"/>
</dbReference>
<protein>
    <submittedName>
        <fullName evidence="4">DUF4232 domain-containing protein</fullName>
    </submittedName>
</protein>
<dbReference type="InterPro" id="IPR025326">
    <property type="entry name" value="DUF4232"/>
</dbReference>
<gene>
    <name evidence="4" type="ORF">WAB15_03945</name>
</gene>
<dbReference type="Pfam" id="PF14016">
    <property type="entry name" value="DUF4232"/>
    <property type="match status" value="1"/>
</dbReference>
<proteinExistence type="predicted"/>
<feature type="signal peptide" evidence="2">
    <location>
        <begin position="1"/>
        <end position="24"/>
    </location>
</feature>
<dbReference type="RefSeq" id="WP_407285335.1">
    <property type="nucleotide sequence ID" value="NZ_CP147982.1"/>
</dbReference>
<evidence type="ECO:0000313" key="5">
    <source>
        <dbReference type="Proteomes" id="UP001626628"/>
    </source>
</evidence>
<evidence type="ECO:0000313" key="4">
    <source>
        <dbReference type="EMBL" id="WXK75188.1"/>
    </source>
</evidence>